<evidence type="ECO:0000313" key="4">
    <source>
        <dbReference type="Proteomes" id="UP000273145"/>
    </source>
</evidence>
<dbReference type="GO" id="GO:0016788">
    <property type="term" value="F:hydrolase activity, acting on ester bonds"/>
    <property type="evidence" value="ECO:0007669"/>
    <property type="project" value="TreeGrafter"/>
</dbReference>
<dbReference type="KEGG" id="plen:EIM92_18465"/>
<comment type="similarity">
    <text evidence="1">Belongs to the esterase D family.</text>
</comment>
<dbReference type="RefSeq" id="WP_125084073.1">
    <property type="nucleotide sequence ID" value="NZ_CP034248.1"/>
</dbReference>
<evidence type="ECO:0000256" key="2">
    <source>
        <dbReference type="ARBA" id="ARBA00022801"/>
    </source>
</evidence>
<dbReference type="InterPro" id="IPR029058">
    <property type="entry name" value="AB_hydrolase_fold"/>
</dbReference>
<dbReference type="PANTHER" id="PTHR40841:SF2">
    <property type="entry name" value="SIDEROPHORE-DEGRADING ESTERASE (EUROFUNG)"/>
    <property type="match status" value="1"/>
</dbReference>
<evidence type="ECO:0000313" key="3">
    <source>
        <dbReference type="EMBL" id="AZK47904.1"/>
    </source>
</evidence>
<organism evidence="3 4">
    <name type="scientific">Paenibacillus lentus</name>
    <dbReference type="NCBI Taxonomy" id="1338368"/>
    <lineage>
        <taxon>Bacteria</taxon>
        <taxon>Bacillati</taxon>
        <taxon>Bacillota</taxon>
        <taxon>Bacilli</taxon>
        <taxon>Bacillales</taxon>
        <taxon>Paenibacillaceae</taxon>
        <taxon>Paenibacillus</taxon>
    </lineage>
</organism>
<reference evidence="3 4" key="1">
    <citation type="submission" date="2018-11" db="EMBL/GenBank/DDBJ databases">
        <title>Genome sequencing of Paenibacillus lentus DSM25539(T).</title>
        <authorList>
            <person name="Kook J.-K."/>
            <person name="Park S.-N."/>
            <person name="Lim Y.K."/>
        </authorList>
    </citation>
    <scope>NUCLEOTIDE SEQUENCE [LARGE SCALE GENOMIC DNA]</scope>
    <source>
        <strain evidence="3 4">DSM 25539</strain>
    </source>
</reference>
<gene>
    <name evidence="3" type="ORF">EIM92_18465</name>
</gene>
<dbReference type="AlphaFoldDB" id="A0A3Q8S5X3"/>
<keyword evidence="4" id="KW-1185">Reference proteome</keyword>
<dbReference type="Gene3D" id="3.40.50.1820">
    <property type="entry name" value="alpha/beta hydrolase"/>
    <property type="match status" value="1"/>
</dbReference>
<protein>
    <submittedName>
        <fullName evidence="3">Alpha/beta hydrolase</fullName>
    </submittedName>
</protein>
<dbReference type="InterPro" id="IPR000801">
    <property type="entry name" value="Esterase-like"/>
</dbReference>
<evidence type="ECO:0000256" key="1">
    <source>
        <dbReference type="ARBA" id="ARBA00005622"/>
    </source>
</evidence>
<name>A0A3Q8S5X3_9BACL</name>
<dbReference type="Proteomes" id="UP000273145">
    <property type="component" value="Chromosome"/>
</dbReference>
<dbReference type="EMBL" id="CP034248">
    <property type="protein sequence ID" value="AZK47904.1"/>
    <property type="molecule type" value="Genomic_DNA"/>
</dbReference>
<dbReference type="Pfam" id="PF00756">
    <property type="entry name" value="Esterase"/>
    <property type="match status" value="1"/>
</dbReference>
<sequence length="270" mass="30092">MADGKQMVIPRAAEWFMHSRVESRKFRIMVSTPSEPPPPSGYPVFYVLDANSVFGTMAETARLQGSCPHNTGVFPAVIVGIGYDTLDLFPAERYYDYTPETSPDYRFRPDGTPLPKQGGAAAFLQFIEKELKPEIERQYNIDPGKQTLFGHSLGGLFTLFTLFTSPGSFTCYIAGSPSFHWNKAMISEAEEMFVNRLQQEALDVKVLLGVGELEQNHISQNSKNARRLAERLSMFTSSGITSSFKEFEGEGHVTVLPALISRALQFAFQP</sequence>
<dbReference type="PANTHER" id="PTHR40841">
    <property type="entry name" value="SIDEROPHORE TRIACETYLFUSARININE C ESTERASE"/>
    <property type="match status" value="1"/>
</dbReference>
<dbReference type="SUPFAM" id="SSF53474">
    <property type="entry name" value="alpha/beta-Hydrolases"/>
    <property type="match status" value="1"/>
</dbReference>
<dbReference type="InterPro" id="IPR052558">
    <property type="entry name" value="Siderophore_Hydrolase_D"/>
</dbReference>
<accession>A0A3Q8S5X3</accession>
<proteinExistence type="inferred from homology"/>
<keyword evidence="2 3" id="KW-0378">Hydrolase</keyword>
<dbReference type="OrthoDB" id="9784036at2"/>